<proteinExistence type="predicted"/>
<dbReference type="InterPro" id="IPR035901">
    <property type="entry name" value="GIY-YIG_endonuc_sf"/>
</dbReference>
<dbReference type="SUPFAM" id="SSF82771">
    <property type="entry name" value="GIY-YIG endonuclease"/>
    <property type="match status" value="1"/>
</dbReference>
<dbReference type="CDD" id="cd10446">
    <property type="entry name" value="GIY-YIG_unchar_1"/>
    <property type="match status" value="1"/>
</dbReference>
<dbReference type="InterPro" id="IPR000305">
    <property type="entry name" value="GIY-YIG_endonuc"/>
</dbReference>
<dbReference type="EMBL" id="AFQD01000088">
    <property type="protein sequence ID" value="EGQ80414.1"/>
    <property type="molecule type" value="Genomic_DNA"/>
</dbReference>
<dbReference type="PATRIC" id="fig|997347.4.peg.541"/>
<dbReference type="Gene3D" id="3.40.1440.10">
    <property type="entry name" value="GIY-YIG endonuclease"/>
    <property type="match status" value="1"/>
</dbReference>
<dbReference type="Pfam" id="PF01541">
    <property type="entry name" value="GIY-YIG"/>
    <property type="match status" value="1"/>
</dbReference>
<reference evidence="2 3" key="1">
    <citation type="submission" date="2011-05" db="EMBL/GenBank/DDBJ databases">
        <authorList>
            <person name="Muzny D."/>
            <person name="Qin X."/>
            <person name="Deng J."/>
            <person name="Jiang H."/>
            <person name="Liu Y."/>
            <person name="Qu J."/>
            <person name="Song X.-Z."/>
            <person name="Zhang L."/>
            <person name="Thornton R."/>
            <person name="Coyle M."/>
            <person name="Francisco L."/>
            <person name="Jackson L."/>
            <person name="Javaid M."/>
            <person name="Korchina V."/>
            <person name="Kovar C."/>
            <person name="Mata R."/>
            <person name="Mathew T."/>
            <person name="Ngo R."/>
            <person name="Nguyen L."/>
            <person name="Nguyen N."/>
            <person name="Okwuonu G."/>
            <person name="Ongeri F."/>
            <person name="Pham C."/>
            <person name="Simmons D."/>
            <person name="Wilczek-Boney K."/>
            <person name="Hale W."/>
            <person name="Jakkamsetti A."/>
            <person name="Pham P."/>
            <person name="Ruth R."/>
            <person name="San Lucas F."/>
            <person name="Warren J."/>
            <person name="Zhang J."/>
            <person name="Zhao Z."/>
            <person name="Zhou C."/>
            <person name="Zhu D."/>
            <person name="Lee S."/>
            <person name="Bess C."/>
            <person name="Blankenburg K."/>
            <person name="Forbes L."/>
            <person name="Fu Q."/>
            <person name="Gubbala S."/>
            <person name="Hirani K."/>
            <person name="Jayaseelan J.C."/>
            <person name="Lara F."/>
            <person name="Munidasa M."/>
            <person name="Palculict T."/>
            <person name="Patil S."/>
            <person name="Pu L.-L."/>
            <person name="Saada N."/>
            <person name="Tang L."/>
            <person name="Weissenberger G."/>
            <person name="Zhu Y."/>
            <person name="Hemphill L."/>
            <person name="Shang Y."/>
            <person name="Youmans B."/>
            <person name="Ayvaz T."/>
            <person name="Ross M."/>
            <person name="Santibanez J."/>
            <person name="Aqrawi P."/>
            <person name="Gross S."/>
            <person name="Joshi V."/>
            <person name="Fowler G."/>
            <person name="Nazareth L."/>
            <person name="Reid J."/>
            <person name="Worley K."/>
            <person name="Petrosino J."/>
            <person name="Highlander S."/>
            <person name="Gibbs R."/>
        </authorList>
    </citation>
    <scope>NUCLEOTIDE SEQUENCE [LARGE SCALE GENOMIC DNA]</scope>
    <source>
        <strain evidence="2 3">ATCC 51191</strain>
    </source>
</reference>
<keyword evidence="3" id="KW-1185">Reference proteome</keyword>
<evidence type="ECO:0000259" key="1">
    <source>
        <dbReference type="Pfam" id="PF01541"/>
    </source>
</evidence>
<protein>
    <recommendedName>
        <fullName evidence="1">GIY-YIG domain-containing protein</fullName>
    </recommendedName>
</protein>
<dbReference type="AlphaFoldDB" id="F9EKX6"/>
<name>F9EKX6_9FUSO</name>
<dbReference type="Proteomes" id="UP000005392">
    <property type="component" value="Unassembled WGS sequence"/>
</dbReference>
<feature type="domain" description="GIY-YIG" evidence="1">
    <location>
        <begin position="197"/>
        <end position="288"/>
    </location>
</feature>
<sequence>MIKFTDFIKYFTDGKNSKIKFKFHMSTDFLGLKKSPYDCLMEDSKDWQNLNNYRNEKGKSSRLDGYDYLVSFVQYNIYGRNFFVFGGIYKVEIAKPEHYEIGGYNISLLDNKDPIGEFLNKYRKRLIVKLDENLGINFELTYEAIEKKNIEVFEVFPNIASGKFNGYQNVSITHKELREIVSNNELSWKLALSYIKAVYVITDTKTGKLYIGSASGNSQGLWQRWGCYADFKDLTGGNKEFEVLVEKNGKDYILKNFKYSILEIFDAKTGQEYILERENYWKNVFETKKFGMNKN</sequence>
<evidence type="ECO:0000313" key="2">
    <source>
        <dbReference type="EMBL" id="EGQ80414.1"/>
    </source>
</evidence>
<gene>
    <name evidence="2" type="ORF">HMPREF9094_0580</name>
</gene>
<organism evidence="2 3">
    <name type="scientific">Fusobacterium animalis ATCC 51191</name>
    <dbReference type="NCBI Taxonomy" id="997347"/>
    <lineage>
        <taxon>Bacteria</taxon>
        <taxon>Fusobacteriati</taxon>
        <taxon>Fusobacteriota</taxon>
        <taxon>Fusobacteriia</taxon>
        <taxon>Fusobacteriales</taxon>
        <taxon>Fusobacteriaceae</taxon>
        <taxon>Fusobacterium</taxon>
    </lineage>
</organism>
<dbReference type="HOGENOM" id="CLU_061953_0_0_0"/>
<evidence type="ECO:0000313" key="3">
    <source>
        <dbReference type="Proteomes" id="UP000005392"/>
    </source>
</evidence>
<comment type="caution">
    <text evidence="2">The sequence shown here is derived from an EMBL/GenBank/DDBJ whole genome shotgun (WGS) entry which is preliminary data.</text>
</comment>
<accession>F9EKX6</accession>